<evidence type="ECO:0000313" key="1">
    <source>
        <dbReference type="EMBL" id="PWI57560.1"/>
    </source>
</evidence>
<gene>
    <name evidence="1" type="ORF">BM613_08040</name>
</gene>
<organism evidence="1 2">
    <name type="scientific">Sulfoacidibacillus thermotolerans</name>
    <name type="common">Acidibacillus sulfuroxidans</name>
    <dbReference type="NCBI Taxonomy" id="1765684"/>
    <lineage>
        <taxon>Bacteria</taxon>
        <taxon>Bacillati</taxon>
        <taxon>Bacillota</taxon>
        <taxon>Bacilli</taxon>
        <taxon>Bacillales</taxon>
        <taxon>Alicyclobacillaceae</taxon>
        <taxon>Sulfoacidibacillus</taxon>
    </lineage>
</organism>
<protein>
    <recommendedName>
        <fullName evidence="3">Peptidase S9 prolyl oligopeptidase catalytic domain-containing protein</fullName>
    </recommendedName>
</protein>
<name>A0A2U3D8F6_SULT2</name>
<evidence type="ECO:0008006" key="3">
    <source>
        <dbReference type="Google" id="ProtNLM"/>
    </source>
</evidence>
<accession>A0A2U3D8F6</accession>
<dbReference type="SUPFAM" id="SSF53474">
    <property type="entry name" value="alpha/beta-Hydrolases"/>
    <property type="match status" value="1"/>
</dbReference>
<dbReference type="OrthoDB" id="189734at2"/>
<dbReference type="Gene3D" id="3.40.50.1820">
    <property type="entry name" value="alpha/beta hydrolase"/>
    <property type="match status" value="1"/>
</dbReference>
<keyword evidence="2" id="KW-1185">Reference proteome</keyword>
<sequence>MEMDITNIQEITDLTTRGCGVNADADALVYRAPKVLTPIPGTLWHGKIGRANALVRLPTASHWNGKLLIAATPAVRNEYSMDLLLSDIALQLGYAYAACDKATPGLTLRDPSRGMGEWEKVHLDLVHFATQLTEQKYGRLPTYRYISGVSNGGYVTRFMLERHPNLFDGGVEWEGVLWRKEGRHLLTTLADYVANYPIYCNWRGDWTQHERMAAYQRLLSAGLHPASEPHWQRYFLTYWVISLWLYGFQLDPQWEPFQRPWSNEWLSHPESIASYPWQERLDQMALQIAPLENSGKIGKPPLSVAGNEDCLVPFSYHAKDYAKLVANAGAGARHRSYEISFGNHVDGLLRKNRGRQQPVQPFYEAALLHLENWVEHGIEPPNAGCYTSIQDFAPNVSLFSNVDINESDTQVVTKLKEVPSE</sequence>
<proteinExistence type="predicted"/>
<dbReference type="AlphaFoldDB" id="A0A2U3D8F6"/>
<dbReference type="Proteomes" id="UP000245380">
    <property type="component" value="Unassembled WGS sequence"/>
</dbReference>
<evidence type="ECO:0000313" key="2">
    <source>
        <dbReference type="Proteomes" id="UP000245380"/>
    </source>
</evidence>
<dbReference type="InterPro" id="IPR029058">
    <property type="entry name" value="AB_hydrolase_fold"/>
</dbReference>
<comment type="caution">
    <text evidence="1">The sequence shown here is derived from an EMBL/GenBank/DDBJ whole genome shotgun (WGS) entry which is preliminary data.</text>
</comment>
<dbReference type="EMBL" id="MPDK01000011">
    <property type="protein sequence ID" value="PWI57560.1"/>
    <property type="molecule type" value="Genomic_DNA"/>
</dbReference>
<reference evidence="1 2" key="1">
    <citation type="submission" date="2016-11" db="EMBL/GenBank/DDBJ databases">
        <title>Comparative genomics of Acidibacillus ferroxidans species.</title>
        <authorList>
            <person name="Oliveira G."/>
            <person name="Nunes G."/>
            <person name="Oliveira R."/>
            <person name="Araujo F."/>
            <person name="Salim A."/>
            <person name="Scholte L."/>
            <person name="Morais D."/>
            <person name="Nancucheo I."/>
            <person name="Johnson D.B."/>
            <person name="Grail B."/>
            <person name="Bittencourt J."/>
            <person name="Valadares R."/>
        </authorList>
    </citation>
    <scope>NUCLEOTIDE SEQUENCE [LARGE SCALE GENOMIC DNA]</scope>
    <source>
        <strain evidence="1 2">Y002</strain>
    </source>
</reference>